<evidence type="ECO:0000256" key="8">
    <source>
        <dbReference type="SAM" id="SignalP"/>
    </source>
</evidence>
<evidence type="ECO:0000256" key="3">
    <source>
        <dbReference type="ARBA" id="ARBA00022679"/>
    </source>
</evidence>
<name>A0ABW2M1L1_9FLAO</name>
<comment type="catalytic activity">
    <reaction evidence="6">
        <text>a 2'-deoxycytidine in DNA + S-adenosyl-L-methionine = a 5-methyl-2'-deoxycytidine in DNA + S-adenosyl-L-homocysteine + H(+)</text>
        <dbReference type="Rhea" id="RHEA:13681"/>
        <dbReference type="Rhea" id="RHEA-COMP:11369"/>
        <dbReference type="Rhea" id="RHEA-COMP:11370"/>
        <dbReference type="ChEBI" id="CHEBI:15378"/>
        <dbReference type="ChEBI" id="CHEBI:57856"/>
        <dbReference type="ChEBI" id="CHEBI:59789"/>
        <dbReference type="ChEBI" id="CHEBI:85452"/>
        <dbReference type="ChEBI" id="CHEBI:85454"/>
        <dbReference type="EC" id="2.1.1.37"/>
    </reaction>
</comment>
<reference evidence="10" key="1">
    <citation type="journal article" date="2019" name="Int. J. Syst. Evol. Microbiol.">
        <title>The Global Catalogue of Microorganisms (GCM) 10K type strain sequencing project: providing services to taxonomists for standard genome sequencing and annotation.</title>
        <authorList>
            <consortium name="The Broad Institute Genomics Platform"/>
            <consortium name="The Broad Institute Genome Sequencing Center for Infectious Disease"/>
            <person name="Wu L."/>
            <person name="Ma J."/>
        </authorList>
    </citation>
    <scope>NUCLEOTIDE SEQUENCE [LARGE SCALE GENOMIC DNA]</scope>
    <source>
        <strain evidence="10">CCUG 54781</strain>
    </source>
</reference>
<accession>A0ABW2M1L1</accession>
<feature type="chain" id="PRO_5045614760" description="DNA (cytosine-5-)-methyltransferase" evidence="8">
    <location>
        <begin position="25"/>
        <end position="624"/>
    </location>
</feature>
<evidence type="ECO:0000256" key="4">
    <source>
        <dbReference type="ARBA" id="ARBA00022691"/>
    </source>
</evidence>
<dbReference type="PANTHER" id="PTHR10629:SF52">
    <property type="entry name" value="DNA (CYTOSINE-5)-METHYLTRANSFERASE 1"/>
    <property type="match status" value="1"/>
</dbReference>
<dbReference type="Gene3D" id="3.40.50.150">
    <property type="entry name" value="Vaccinia Virus protein VP39"/>
    <property type="match status" value="1"/>
</dbReference>
<evidence type="ECO:0000256" key="7">
    <source>
        <dbReference type="PROSITE-ProRule" id="PRU01016"/>
    </source>
</evidence>
<feature type="active site" evidence="7">
    <location>
        <position position="104"/>
    </location>
</feature>
<dbReference type="EMBL" id="JBHTCR010000004">
    <property type="protein sequence ID" value="MFC7347280.1"/>
    <property type="molecule type" value="Genomic_DNA"/>
</dbReference>
<dbReference type="Gene3D" id="3.90.120.10">
    <property type="entry name" value="DNA Methylase, subunit A, domain 2"/>
    <property type="match status" value="1"/>
</dbReference>
<dbReference type="InterPro" id="IPR050390">
    <property type="entry name" value="C5-Methyltransferase"/>
</dbReference>
<dbReference type="EC" id="2.1.1.37" evidence="1"/>
<evidence type="ECO:0000256" key="6">
    <source>
        <dbReference type="ARBA" id="ARBA00047422"/>
    </source>
</evidence>
<keyword evidence="10" id="KW-1185">Reference proteome</keyword>
<gene>
    <name evidence="9" type="ORF">ACFQO9_11180</name>
</gene>
<dbReference type="SUPFAM" id="SSF53335">
    <property type="entry name" value="S-adenosyl-L-methionine-dependent methyltransferases"/>
    <property type="match status" value="1"/>
</dbReference>
<dbReference type="RefSeq" id="WP_378178504.1">
    <property type="nucleotide sequence ID" value="NZ_JBHTCR010000004.1"/>
</dbReference>
<keyword evidence="8" id="KW-0732">Signal</keyword>
<evidence type="ECO:0000256" key="1">
    <source>
        <dbReference type="ARBA" id="ARBA00011975"/>
    </source>
</evidence>
<evidence type="ECO:0000256" key="2">
    <source>
        <dbReference type="ARBA" id="ARBA00022603"/>
    </source>
</evidence>
<feature type="signal peptide" evidence="8">
    <location>
        <begin position="1"/>
        <end position="24"/>
    </location>
</feature>
<dbReference type="Pfam" id="PF00145">
    <property type="entry name" value="DNA_methylase"/>
    <property type="match status" value="2"/>
</dbReference>
<keyword evidence="4 7" id="KW-0949">S-adenosyl-L-methionine</keyword>
<dbReference type="Proteomes" id="UP001596550">
    <property type="component" value="Unassembled WGS sequence"/>
</dbReference>
<evidence type="ECO:0000256" key="5">
    <source>
        <dbReference type="ARBA" id="ARBA00022747"/>
    </source>
</evidence>
<keyword evidence="2 7" id="KW-0489">Methyltransferase</keyword>
<comment type="caution">
    <text evidence="9">The sequence shown here is derived from an EMBL/GenBank/DDBJ whole genome shotgun (WGS) entry which is preliminary data.</text>
</comment>
<proteinExistence type="inferred from homology"/>
<sequence>MRNKYIKLGALAITLLYVDLFCGAGGTSTGVETAKIEGEKCAKVIACVNHDPNAIASHAENHPESVHYTEDIRTLELSPLVEHALKMRKEYPFAKLVLWASLECTNFSKAKGGLARDADSRTLADHLDRYVIALNPDSIQIENVEEFMSWGDLDNKGKPISKDKGRLYLKWVDHIKKFGYKYDYRILNSADFGALTSRKRFFAQFNNSDFPIVWPEPTHAKNPVNGLFESLEKWRPVKEVLDFNDEGESIFTRKKPLVEATLERIYHGLIKFVAGGKDKWLLKYNSVNGKTRVHVPPSVDDPCPTVSCQGRLGVVSANFLAQYNSGNPEQRVKSIDDVCNTVTTNNRFAKVECNFLSKYFSGKPEHKNITTLGPCGTIKTKDSHALVQPKFIQAYYGNGFVSSVESPAPTVTTSDRFSLVDAKFIFNQYGNSSVSSIEKPSGTLTTSPKQNLVTCENWILNSNFKNVGSTIEDPAPVITANRKWHYLMDAQYSRVGNSIDQPCFTLIARMDKTPPYLVEISDSNDLHNFIKTDGNIIVYEIYETDSPMMQKIKEFMAYYGLMDIKMRMLKIQELKEIMGFPKDYVLIGTQADQKKFIGNAVEVTMARKICEATAERLILNRKAA</sequence>
<protein>
    <recommendedName>
        <fullName evidence="1">DNA (cytosine-5-)-methyltransferase</fullName>
        <ecNumber evidence="1">2.1.1.37</ecNumber>
    </recommendedName>
</protein>
<dbReference type="PROSITE" id="PS51679">
    <property type="entry name" value="SAM_MT_C5"/>
    <property type="match status" value="1"/>
</dbReference>
<dbReference type="PANTHER" id="PTHR10629">
    <property type="entry name" value="CYTOSINE-SPECIFIC METHYLTRANSFERASE"/>
    <property type="match status" value="1"/>
</dbReference>
<evidence type="ECO:0000313" key="10">
    <source>
        <dbReference type="Proteomes" id="UP001596550"/>
    </source>
</evidence>
<organism evidence="9 10">
    <name type="scientific">Chryseobacterium zhengzhouense</name>
    <dbReference type="NCBI Taxonomy" id="1636086"/>
    <lineage>
        <taxon>Bacteria</taxon>
        <taxon>Pseudomonadati</taxon>
        <taxon>Bacteroidota</taxon>
        <taxon>Flavobacteriia</taxon>
        <taxon>Flavobacteriales</taxon>
        <taxon>Weeksellaceae</taxon>
        <taxon>Chryseobacterium group</taxon>
        <taxon>Chryseobacterium</taxon>
    </lineage>
</organism>
<dbReference type="InterPro" id="IPR029063">
    <property type="entry name" value="SAM-dependent_MTases_sf"/>
</dbReference>
<dbReference type="InterPro" id="IPR001525">
    <property type="entry name" value="C5_MeTfrase"/>
</dbReference>
<keyword evidence="3 7" id="KW-0808">Transferase</keyword>
<dbReference type="GO" id="GO:0032259">
    <property type="term" value="P:methylation"/>
    <property type="evidence" value="ECO:0007669"/>
    <property type="project" value="UniProtKB-KW"/>
</dbReference>
<evidence type="ECO:0000313" key="9">
    <source>
        <dbReference type="EMBL" id="MFC7347280.1"/>
    </source>
</evidence>
<comment type="similarity">
    <text evidence="7">Belongs to the class I-like SAM-binding methyltransferase superfamily. C5-methyltransferase family.</text>
</comment>
<dbReference type="GO" id="GO:0008168">
    <property type="term" value="F:methyltransferase activity"/>
    <property type="evidence" value="ECO:0007669"/>
    <property type="project" value="UniProtKB-KW"/>
</dbReference>
<keyword evidence="5" id="KW-0680">Restriction system</keyword>